<accession>L5LUV4</accession>
<organism evidence="1 2">
    <name type="scientific">Myotis davidii</name>
    <name type="common">David's myotis</name>
    <dbReference type="NCBI Taxonomy" id="225400"/>
    <lineage>
        <taxon>Eukaryota</taxon>
        <taxon>Metazoa</taxon>
        <taxon>Chordata</taxon>
        <taxon>Craniata</taxon>
        <taxon>Vertebrata</taxon>
        <taxon>Euteleostomi</taxon>
        <taxon>Mammalia</taxon>
        <taxon>Eutheria</taxon>
        <taxon>Laurasiatheria</taxon>
        <taxon>Chiroptera</taxon>
        <taxon>Yangochiroptera</taxon>
        <taxon>Vespertilionidae</taxon>
        <taxon>Myotis</taxon>
    </lineage>
</organism>
<dbReference type="AlphaFoldDB" id="L5LUV4"/>
<keyword evidence="2" id="KW-1185">Reference proteome</keyword>
<proteinExistence type="predicted"/>
<gene>
    <name evidence="1" type="ORF">MDA_GLEAN10017192</name>
</gene>
<evidence type="ECO:0000313" key="2">
    <source>
        <dbReference type="Proteomes" id="UP000010556"/>
    </source>
</evidence>
<reference evidence="2" key="1">
    <citation type="journal article" date="2013" name="Science">
        <title>Comparative analysis of bat genomes provides insight into the evolution of flight and immunity.</title>
        <authorList>
            <person name="Zhang G."/>
            <person name="Cowled C."/>
            <person name="Shi Z."/>
            <person name="Huang Z."/>
            <person name="Bishop-Lilly K.A."/>
            <person name="Fang X."/>
            <person name="Wynne J.W."/>
            <person name="Xiong Z."/>
            <person name="Baker M.L."/>
            <person name="Zhao W."/>
            <person name="Tachedjian M."/>
            <person name="Zhu Y."/>
            <person name="Zhou P."/>
            <person name="Jiang X."/>
            <person name="Ng J."/>
            <person name="Yang L."/>
            <person name="Wu L."/>
            <person name="Xiao J."/>
            <person name="Feng Y."/>
            <person name="Chen Y."/>
            <person name="Sun X."/>
            <person name="Zhang Y."/>
            <person name="Marsh G.A."/>
            <person name="Crameri G."/>
            <person name="Broder C.C."/>
            <person name="Frey K.G."/>
            <person name="Wang L.F."/>
            <person name="Wang J."/>
        </authorList>
    </citation>
    <scope>NUCLEOTIDE SEQUENCE [LARGE SCALE GENOMIC DNA]</scope>
</reference>
<evidence type="ECO:0000313" key="1">
    <source>
        <dbReference type="EMBL" id="ELK30214.1"/>
    </source>
</evidence>
<sequence>MACVLAARGQWATGLASGDGDGNELMLADRHHASVEAALMVFLFGGHDLLLLAHRAVPGVGKLEGQVWPGKEESFGATGQSWA</sequence>
<dbReference type="Proteomes" id="UP000010556">
    <property type="component" value="Unassembled WGS sequence"/>
</dbReference>
<dbReference type="EMBL" id="KB107231">
    <property type="protein sequence ID" value="ELK30214.1"/>
    <property type="molecule type" value="Genomic_DNA"/>
</dbReference>
<name>L5LUV4_MYODS</name>
<protein>
    <submittedName>
        <fullName evidence="1">Uncharacterized protein</fullName>
    </submittedName>
</protein>